<accession>A0A9D2ZYL7</accession>
<feature type="chain" id="PRO_5039403194" description="Lipoprotein" evidence="1">
    <location>
        <begin position="21"/>
        <end position="116"/>
    </location>
</feature>
<protein>
    <recommendedName>
        <fullName evidence="4">Lipoprotein</fullName>
    </recommendedName>
</protein>
<evidence type="ECO:0000256" key="1">
    <source>
        <dbReference type="SAM" id="SignalP"/>
    </source>
</evidence>
<dbReference type="Proteomes" id="UP000787156">
    <property type="component" value="Unassembled WGS sequence"/>
</dbReference>
<gene>
    <name evidence="2" type="ORF">K8V79_02445</name>
</gene>
<comment type="caution">
    <text evidence="2">The sequence shown here is derived from an EMBL/GenBank/DDBJ whole genome shotgun (WGS) entry which is preliminary data.</text>
</comment>
<keyword evidence="1" id="KW-0732">Signal</keyword>
<name>A0A9D2ZYL7_ACILW</name>
<evidence type="ECO:0000313" key="3">
    <source>
        <dbReference type="Proteomes" id="UP000787156"/>
    </source>
</evidence>
<evidence type="ECO:0000313" key="2">
    <source>
        <dbReference type="EMBL" id="HJF27107.1"/>
    </source>
</evidence>
<proteinExistence type="predicted"/>
<evidence type="ECO:0008006" key="4">
    <source>
        <dbReference type="Google" id="ProtNLM"/>
    </source>
</evidence>
<sequence>MNVKLLWPMIAATLMSSACSDTSMARKALKPVIEYQCSQELKSSKVWKIGTYLMSELQQQKLEKEVCGCVGEHALKEIPATTLLKATVDEELKAELTKQAIANSLKGCATEYLQNK</sequence>
<dbReference type="EMBL" id="DYWX01000023">
    <property type="protein sequence ID" value="HJF27107.1"/>
    <property type="molecule type" value="Genomic_DNA"/>
</dbReference>
<feature type="signal peptide" evidence="1">
    <location>
        <begin position="1"/>
        <end position="20"/>
    </location>
</feature>
<dbReference type="PROSITE" id="PS51257">
    <property type="entry name" value="PROKAR_LIPOPROTEIN"/>
    <property type="match status" value="1"/>
</dbReference>
<reference evidence="2" key="1">
    <citation type="journal article" date="2021" name="PeerJ">
        <title>Extensive microbial diversity within the chicken gut microbiome revealed by metagenomics and culture.</title>
        <authorList>
            <person name="Gilroy R."/>
            <person name="Ravi A."/>
            <person name="Getino M."/>
            <person name="Pursley I."/>
            <person name="Horton D.L."/>
            <person name="Alikhan N.F."/>
            <person name="Baker D."/>
            <person name="Gharbi K."/>
            <person name="Hall N."/>
            <person name="Watson M."/>
            <person name="Adriaenssens E.M."/>
            <person name="Foster-Nyarko E."/>
            <person name="Jarju S."/>
            <person name="Secka A."/>
            <person name="Antonio M."/>
            <person name="Oren A."/>
            <person name="Chaudhuri R.R."/>
            <person name="La Ragione R."/>
            <person name="Hildebrand F."/>
            <person name="Pallen M.J."/>
        </authorList>
    </citation>
    <scope>NUCLEOTIDE SEQUENCE</scope>
    <source>
        <strain evidence="2">CHK135-1449</strain>
    </source>
</reference>
<organism evidence="2 3">
    <name type="scientific">Acinetobacter lwoffii</name>
    <dbReference type="NCBI Taxonomy" id="28090"/>
    <lineage>
        <taxon>Bacteria</taxon>
        <taxon>Pseudomonadati</taxon>
        <taxon>Pseudomonadota</taxon>
        <taxon>Gammaproteobacteria</taxon>
        <taxon>Moraxellales</taxon>
        <taxon>Moraxellaceae</taxon>
        <taxon>Acinetobacter</taxon>
    </lineage>
</organism>
<reference evidence="2" key="2">
    <citation type="submission" date="2021-09" db="EMBL/GenBank/DDBJ databases">
        <authorList>
            <person name="Gilroy R."/>
        </authorList>
    </citation>
    <scope>NUCLEOTIDE SEQUENCE</scope>
    <source>
        <strain evidence="2">CHK135-1449</strain>
    </source>
</reference>
<dbReference type="AlphaFoldDB" id="A0A9D2ZYL7"/>